<evidence type="ECO:0000313" key="2">
    <source>
        <dbReference type="Proteomes" id="UP000007039"/>
    </source>
</evidence>
<reference key="1">
    <citation type="submission" date="2010-11" db="EMBL/GenBank/DDBJ databases">
        <title>The complete genome of chromosome of Calditerrivibrio nitroreducens DSM 19672.</title>
        <authorList>
            <consortium name="US DOE Joint Genome Institute (JGI-PGF)"/>
            <person name="Lucas S."/>
            <person name="Copeland A."/>
            <person name="Lapidus A."/>
            <person name="Bruce D."/>
            <person name="Goodwin L."/>
            <person name="Pitluck S."/>
            <person name="Kyrpides N."/>
            <person name="Mavromatis K."/>
            <person name="Ivanova N."/>
            <person name="Mikhailova N."/>
            <person name="Zeytun A."/>
            <person name="Brettin T."/>
            <person name="Detter J.C."/>
            <person name="Tapia R."/>
            <person name="Han C."/>
            <person name="Land M."/>
            <person name="Hauser L."/>
            <person name="Markowitz V."/>
            <person name="Cheng J.-F."/>
            <person name="Hugenholtz P."/>
            <person name="Woyke T."/>
            <person name="Wu D."/>
            <person name="Spring S."/>
            <person name="Schroeder M."/>
            <person name="Brambilla E."/>
            <person name="Klenk H.-P."/>
            <person name="Eisen J.A."/>
        </authorList>
    </citation>
    <scope>NUCLEOTIDE SEQUENCE [LARGE SCALE GENOMIC DNA]</scope>
    <source>
        <strain>DSM 19672</strain>
    </source>
</reference>
<reference evidence="1 2" key="2">
    <citation type="journal article" date="2011" name="Stand. Genomic Sci.">
        <title>Complete genome sequence of Calditerrivibrio nitroreducens type strain (Yu37-1).</title>
        <authorList>
            <person name="Pitluck S."/>
            <person name="Sikorski J."/>
            <person name="Zeytun A."/>
            <person name="Lapidus A."/>
            <person name="Nolan M."/>
            <person name="Lucas S."/>
            <person name="Hammon N."/>
            <person name="Deshpande S."/>
            <person name="Cheng J.F."/>
            <person name="Tapia R."/>
            <person name="Han C."/>
            <person name="Goodwin L."/>
            <person name="Liolios K."/>
            <person name="Pagani I."/>
            <person name="Ivanova N."/>
            <person name="Mavromatis K."/>
            <person name="Pati A."/>
            <person name="Chen A."/>
            <person name="Palaniappan K."/>
            <person name="Hauser L."/>
            <person name="Chang Y.J."/>
            <person name="Jeffries C.D."/>
            <person name="Detter J.C."/>
            <person name="Brambilla E."/>
            <person name="Djao O.D."/>
            <person name="Rohde M."/>
            <person name="Spring S."/>
            <person name="Goker M."/>
            <person name="Woyke T."/>
            <person name="Bristow J."/>
            <person name="Eisen J.A."/>
            <person name="Markowitz V."/>
            <person name="Hugenholtz P."/>
            <person name="Kyrpides N.C."/>
            <person name="Klenk H.P."/>
            <person name="Land M."/>
        </authorList>
    </citation>
    <scope>NUCLEOTIDE SEQUENCE [LARGE SCALE GENOMIC DNA]</scope>
    <source>
        <strain evidence="2">DSM 19672 / NBRC 101217 / Yu37-1</strain>
    </source>
</reference>
<evidence type="ECO:0000313" key="1">
    <source>
        <dbReference type="EMBL" id="ADR18752.1"/>
    </source>
</evidence>
<organism evidence="1 2">
    <name type="scientific">Calditerrivibrio nitroreducens (strain DSM 19672 / NBRC 101217 / Yu37-1)</name>
    <dbReference type="NCBI Taxonomy" id="768670"/>
    <lineage>
        <taxon>Bacteria</taxon>
        <taxon>Pseudomonadati</taxon>
        <taxon>Deferribacterota</taxon>
        <taxon>Deferribacteres</taxon>
        <taxon>Deferribacterales</taxon>
        <taxon>Calditerrivibrionaceae</taxon>
    </lineage>
</organism>
<keyword evidence="2" id="KW-1185">Reference proteome</keyword>
<dbReference type="eggNOG" id="ENOG5033G40">
    <property type="taxonomic scope" value="Bacteria"/>
</dbReference>
<gene>
    <name evidence="1" type="ordered locus">Calni_0841</name>
</gene>
<name>E4TH58_CALNY</name>
<sequence length="168" mass="20090">MAIDTKEIKDDLDRFENLIKMINFDYERFFAKVLKHPPIVYEREVNKLIAKYNLNQITNTTLRFRFNNLVARYLTFRDRWNKKMLEYEGAKKSAADILKTFEEVKDTDVGDHFFAEELNKLPGNINRDKIEALILSKIDEYKQKGYKEIDVKIDIEEGKPKLRIRPIR</sequence>
<dbReference type="Proteomes" id="UP000007039">
    <property type="component" value="Chromosome"/>
</dbReference>
<dbReference type="AlphaFoldDB" id="E4TH58"/>
<dbReference type="RefSeq" id="WP_013450965.1">
    <property type="nucleotide sequence ID" value="NC_014758.1"/>
</dbReference>
<dbReference type="STRING" id="768670.Calni_0841"/>
<protein>
    <submittedName>
        <fullName evidence="1">Uncharacterized protein</fullName>
    </submittedName>
</protein>
<proteinExistence type="predicted"/>
<accession>E4TH58</accession>
<dbReference type="HOGENOM" id="CLU_1649621_0_0_0"/>
<dbReference type="EMBL" id="CP002347">
    <property type="protein sequence ID" value="ADR18752.1"/>
    <property type="molecule type" value="Genomic_DNA"/>
</dbReference>
<dbReference type="KEGG" id="cni:Calni_0841"/>